<organism evidence="5 6">
    <name type="scientific">Rhynchospora pubera</name>
    <dbReference type="NCBI Taxonomy" id="906938"/>
    <lineage>
        <taxon>Eukaryota</taxon>
        <taxon>Viridiplantae</taxon>
        <taxon>Streptophyta</taxon>
        <taxon>Embryophyta</taxon>
        <taxon>Tracheophyta</taxon>
        <taxon>Spermatophyta</taxon>
        <taxon>Magnoliopsida</taxon>
        <taxon>Liliopsida</taxon>
        <taxon>Poales</taxon>
        <taxon>Cyperaceae</taxon>
        <taxon>Cyperoideae</taxon>
        <taxon>Rhynchosporeae</taxon>
        <taxon>Rhynchospora</taxon>
    </lineage>
</organism>
<dbReference type="CDD" id="cd00121">
    <property type="entry name" value="MATH"/>
    <property type="match status" value="1"/>
</dbReference>
<dbReference type="Proteomes" id="UP001140206">
    <property type="component" value="Chromosome 4"/>
</dbReference>
<dbReference type="Gene3D" id="2.60.210.10">
    <property type="entry name" value="Apoptosis, Tumor Necrosis Factor Receptor Associated Protein 2, Chain A"/>
    <property type="match status" value="1"/>
</dbReference>
<dbReference type="InterPro" id="IPR002083">
    <property type="entry name" value="MATH/TRAF_dom"/>
</dbReference>
<proteinExistence type="inferred from homology"/>
<name>A0AAV8D2B4_9POAL</name>
<accession>A0AAV8D2B4</accession>
<dbReference type="PROSITE" id="PS50144">
    <property type="entry name" value="MATH"/>
    <property type="match status" value="1"/>
</dbReference>
<dbReference type="Pfam" id="PF22486">
    <property type="entry name" value="MATH_2"/>
    <property type="match status" value="1"/>
</dbReference>
<feature type="domain" description="MATH" evidence="4">
    <location>
        <begin position="20"/>
        <end position="138"/>
    </location>
</feature>
<dbReference type="Pfam" id="PF24570">
    <property type="entry name" value="BACK_BPM_SPOP"/>
    <property type="match status" value="1"/>
</dbReference>
<dbReference type="EMBL" id="JAMFTS010000004">
    <property type="protein sequence ID" value="KAJ4761124.1"/>
    <property type="molecule type" value="Genomic_DNA"/>
</dbReference>
<dbReference type="SMART" id="SM00225">
    <property type="entry name" value="BTB"/>
    <property type="match status" value="1"/>
</dbReference>
<dbReference type="Gene3D" id="1.25.40.420">
    <property type="match status" value="1"/>
</dbReference>
<protein>
    <submittedName>
        <fullName evidence="5">BTB/POZ and MATH domain-containing protein 2</fullName>
    </submittedName>
</protein>
<evidence type="ECO:0000256" key="1">
    <source>
        <dbReference type="ARBA" id="ARBA00004906"/>
    </source>
</evidence>
<comment type="similarity">
    <text evidence="2">Belongs to the Tdpoz family.</text>
</comment>
<keyword evidence="6" id="KW-1185">Reference proteome</keyword>
<dbReference type="Pfam" id="PF00651">
    <property type="entry name" value="BTB"/>
    <property type="match status" value="1"/>
</dbReference>
<dbReference type="InterPro" id="IPR056423">
    <property type="entry name" value="BACK_BPM_SPOP"/>
</dbReference>
<gene>
    <name evidence="5" type="ORF">LUZ62_071499</name>
</gene>
<evidence type="ECO:0000259" key="4">
    <source>
        <dbReference type="PROSITE" id="PS50144"/>
    </source>
</evidence>
<evidence type="ECO:0000313" key="6">
    <source>
        <dbReference type="Proteomes" id="UP001140206"/>
    </source>
</evidence>
<feature type="domain" description="BTB" evidence="3">
    <location>
        <begin position="175"/>
        <end position="242"/>
    </location>
</feature>
<sequence>MALNRPTAAAEFEGMAVTATHQFKCCYSKTKDLRSGKSITSPTFSVAGHNCNILYYPQGSKGNSIKLDLVLQCKSAVTASFGFSFLDKHGMPASKASDRLIYTFSPSDERYGFMDFIEKSDLEAEFVKDDYFTLVCSVTILSNLHKQVPKQLVNGIVPFTINEHFAMLLEKEDMTDITFEVGEEIFAAHRLVLSARSPVFKAELFGEMVESKMKSIQIKDIKPVVFNALLHFIYTDSLPEMSDEDIPIVTLFQYLFEAADIYALDGMKIICAERLILDLSVDTVTSTLSLAEEHDCSDLKDACLYFASEPENLIQLALKAEYVQLMQRNPSLLEEFGDLARDNIGYSNLVSKKQTN</sequence>
<dbReference type="AlphaFoldDB" id="A0AAV8D2B4"/>
<dbReference type="GO" id="GO:0016567">
    <property type="term" value="P:protein ubiquitination"/>
    <property type="evidence" value="ECO:0007669"/>
    <property type="project" value="InterPro"/>
</dbReference>
<comment type="pathway">
    <text evidence="1">Protein modification; protein ubiquitination.</text>
</comment>
<reference evidence="5" key="1">
    <citation type="submission" date="2022-08" db="EMBL/GenBank/DDBJ databases">
        <authorList>
            <person name="Marques A."/>
        </authorList>
    </citation>
    <scope>NUCLEOTIDE SEQUENCE</scope>
    <source>
        <strain evidence="5">RhyPub2mFocal</strain>
        <tissue evidence="5">Leaves</tissue>
    </source>
</reference>
<evidence type="ECO:0000313" key="5">
    <source>
        <dbReference type="EMBL" id="KAJ4761124.1"/>
    </source>
</evidence>
<dbReference type="PANTHER" id="PTHR26379:SF187">
    <property type="entry name" value="OS07G0655300 PROTEIN"/>
    <property type="match status" value="1"/>
</dbReference>
<dbReference type="Gene3D" id="3.30.710.10">
    <property type="entry name" value="Potassium Channel Kv1.1, Chain A"/>
    <property type="match status" value="1"/>
</dbReference>
<dbReference type="InterPro" id="IPR011333">
    <property type="entry name" value="SKP1/BTB/POZ_sf"/>
</dbReference>
<dbReference type="SUPFAM" id="SSF49599">
    <property type="entry name" value="TRAF domain-like"/>
    <property type="match status" value="1"/>
</dbReference>
<dbReference type="PROSITE" id="PS50097">
    <property type="entry name" value="BTB"/>
    <property type="match status" value="1"/>
</dbReference>
<evidence type="ECO:0000259" key="3">
    <source>
        <dbReference type="PROSITE" id="PS50097"/>
    </source>
</evidence>
<comment type="caution">
    <text evidence="5">The sequence shown here is derived from an EMBL/GenBank/DDBJ whole genome shotgun (WGS) entry which is preliminary data.</text>
</comment>
<dbReference type="PANTHER" id="PTHR26379">
    <property type="entry name" value="BTB/POZ AND MATH DOMAIN-CONTAINING PROTEIN 1"/>
    <property type="match status" value="1"/>
</dbReference>
<evidence type="ECO:0000256" key="2">
    <source>
        <dbReference type="ARBA" id="ARBA00010846"/>
    </source>
</evidence>
<dbReference type="InterPro" id="IPR000210">
    <property type="entry name" value="BTB/POZ_dom"/>
</dbReference>
<dbReference type="InterPro" id="IPR045005">
    <property type="entry name" value="BPM1-6"/>
</dbReference>
<dbReference type="SUPFAM" id="SSF54695">
    <property type="entry name" value="POZ domain"/>
    <property type="match status" value="1"/>
</dbReference>
<dbReference type="InterPro" id="IPR008974">
    <property type="entry name" value="TRAF-like"/>
</dbReference>